<dbReference type="PANTHER" id="PTHR14102:SF12">
    <property type="entry name" value="CDNA SEQUENCE BC034090"/>
    <property type="match status" value="1"/>
</dbReference>
<feature type="compositionally biased region" description="Polar residues" evidence="1">
    <location>
        <begin position="649"/>
        <end position="659"/>
    </location>
</feature>
<evidence type="ECO:0000313" key="3">
    <source>
        <dbReference type="EMBL" id="KOF97251.1"/>
    </source>
</evidence>
<dbReference type="Pfam" id="PF00595">
    <property type="entry name" value="PDZ"/>
    <property type="match status" value="1"/>
</dbReference>
<feature type="compositionally biased region" description="Polar residues" evidence="1">
    <location>
        <begin position="556"/>
        <end position="571"/>
    </location>
</feature>
<accession>A0A0L8I6Y5</accession>
<dbReference type="InterPro" id="IPR036034">
    <property type="entry name" value="PDZ_sf"/>
</dbReference>
<name>A0A0L8I6Y5_OCTBM</name>
<reference evidence="3" key="1">
    <citation type="submission" date="2015-07" db="EMBL/GenBank/DDBJ databases">
        <title>MeaNS - Measles Nucleotide Surveillance Program.</title>
        <authorList>
            <person name="Tran T."/>
            <person name="Druce J."/>
        </authorList>
    </citation>
    <scope>NUCLEOTIDE SEQUENCE</scope>
    <source>
        <strain evidence="3">UCB-OBI-ISO-001</strain>
        <tissue evidence="3">Gonad</tissue>
    </source>
</reference>
<sequence length="1165" mass="131466">MIPHRIDFKKYFINPERQIPRRSSFTDVENVLKAETSTLTLPKRERQCISLPRGQIEETNILESPCSNVNTISNSSSSNDSPESSSLASSQEICVTTASSVTSDASVSTSPVTVENRFFETDRRDPNLSNQKSEMTKQERLIKSNTPEKNKVEEVSKTDNVKQSDSSPHTNSWNERKLRYTTIQEKGEPTIGHKENMNTYEKYPISAASIASSLSNSNENIIKPFHPIPLYRRSNQDARNSPKSMLKATDSPLLQEKCNNKALQQCTYEEEEFYSANMHDKFSSSDTIPIEENKFNINSNQNQVNSPYIRKKEQVVKVRPKPQTRTSVDKLAKNAIIQSNENSLKIKRPGTHSENSLVSDISSKAGSFTPPTPLKQTILKGKLENSPELVSEDFPKTKSFHHSPNDKQYLTVSPNRHFSSDSPSSIPFRNISDARVSRGIVTKPIQEPVILSNKQLLKKLPYPEAAPLKNTRMSTSVPISPVQTPKRVSQTSGLQSEGNKSPINKPEVPCKTSHVINTKGSRIPISKSTRSVASPPKPNRLVMNRLTNPYGGLRPSSDNTSAPRKNLPPSNIENDMHQLYPENLSLVTEHPFQSPPISEVTHKESIMFKKQQNGNEYFESTASDQFPAMTARESTMMNRRIYMDEEETYSSCSMKQTNLDETESSKVSSREEIPKSRNHNSFIRSSSCEVQVGSPTKTSPTTNFAVAIPIEASTETSHTKSRPKMTITETSMHQENYNTIDRNYHDTATLPTGFYMAIEEDRGKHRSFKQDAAAQTSQLDLYEENYNKYFQGGKEILECRQHDAAAQTHLETEVIERSLEENGTDTLMFEFASTSSLTASLPTSARHHIKMGGASLKTRPSSEMVEIKQQKCCKANHFYQNPLESSRSYDQIQQIVFMEEGQARLYDLKPVSCQNVHIISPNNKSYVSSYCSANSQEFPISAEQNVMKPSYIDQSQTVFPRSELKKKLSNSLASGLNESLYSSSDSYIFHSNNSLKETTYSEFEPRRRRTASLSNIEYERRMDCRKNQKRSRISAFFDKFQRKKKPSILANDVDVPTHFRVIGRILEMCLDGTRIIELTQPPHGLCGIYMTRVKHNLGYSIYVSRFSDGYPAKMFAGLLGIGDEILEINGISTGCMTVEDAHDMVASSDKLILRVLPNRNTYRTT</sequence>
<organism evidence="3">
    <name type="scientific">Octopus bimaculoides</name>
    <name type="common">California two-spotted octopus</name>
    <dbReference type="NCBI Taxonomy" id="37653"/>
    <lineage>
        <taxon>Eukaryota</taxon>
        <taxon>Metazoa</taxon>
        <taxon>Spiralia</taxon>
        <taxon>Lophotrochozoa</taxon>
        <taxon>Mollusca</taxon>
        <taxon>Cephalopoda</taxon>
        <taxon>Coleoidea</taxon>
        <taxon>Octopodiformes</taxon>
        <taxon>Octopoda</taxon>
        <taxon>Incirrata</taxon>
        <taxon>Octopodidae</taxon>
        <taxon>Octopus</taxon>
    </lineage>
</organism>
<dbReference type="EMBL" id="KQ416368">
    <property type="protein sequence ID" value="KOF97251.1"/>
    <property type="molecule type" value="Genomic_DNA"/>
</dbReference>
<gene>
    <name evidence="3" type="ORF">OCBIM_22030742mg</name>
</gene>
<feature type="region of interest" description="Disordered" evidence="1">
    <location>
        <begin position="117"/>
        <end position="175"/>
    </location>
</feature>
<feature type="compositionally biased region" description="Polar residues" evidence="1">
    <location>
        <begin position="475"/>
        <end position="502"/>
    </location>
</feature>
<feature type="compositionally biased region" description="Basic and acidic residues" evidence="1">
    <location>
        <begin position="117"/>
        <end position="126"/>
    </location>
</feature>
<feature type="compositionally biased region" description="Polar residues" evidence="1">
    <location>
        <begin position="352"/>
        <end position="366"/>
    </location>
</feature>
<dbReference type="GO" id="GO:0016324">
    <property type="term" value="C:apical plasma membrane"/>
    <property type="evidence" value="ECO:0007669"/>
    <property type="project" value="TreeGrafter"/>
</dbReference>
<dbReference type="OrthoDB" id="10058001at2759"/>
<dbReference type="GO" id="GO:0060341">
    <property type="term" value="P:regulation of cellular localization"/>
    <property type="evidence" value="ECO:0007669"/>
    <property type="project" value="TreeGrafter"/>
</dbReference>
<dbReference type="InterPro" id="IPR051741">
    <property type="entry name" value="PAR6_homolog"/>
</dbReference>
<dbReference type="GO" id="GO:0007163">
    <property type="term" value="P:establishment or maintenance of cell polarity"/>
    <property type="evidence" value="ECO:0007669"/>
    <property type="project" value="TreeGrafter"/>
</dbReference>
<dbReference type="Gene3D" id="2.30.42.10">
    <property type="match status" value="1"/>
</dbReference>
<feature type="compositionally biased region" description="Polar residues" evidence="1">
    <location>
        <begin position="679"/>
        <end position="698"/>
    </location>
</feature>
<feature type="region of interest" description="Disordered" evidence="1">
    <location>
        <begin position="346"/>
        <end position="373"/>
    </location>
</feature>
<dbReference type="AlphaFoldDB" id="A0A0L8I6Y5"/>
<evidence type="ECO:0000256" key="1">
    <source>
        <dbReference type="SAM" id="MobiDB-lite"/>
    </source>
</evidence>
<dbReference type="GO" id="GO:0007098">
    <property type="term" value="P:centrosome cycle"/>
    <property type="evidence" value="ECO:0007669"/>
    <property type="project" value="TreeGrafter"/>
</dbReference>
<dbReference type="PROSITE" id="PS50106">
    <property type="entry name" value="PDZ"/>
    <property type="match status" value="1"/>
</dbReference>
<dbReference type="STRING" id="37653.A0A0L8I6Y5"/>
<dbReference type="SUPFAM" id="SSF50156">
    <property type="entry name" value="PDZ domain-like"/>
    <property type="match status" value="1"/>
</dbReference>
<evidence type="ECO:0000259" key="2">
    <source>
        <dbReference type="PROSITE" id="PS50106"/>
    </source>
</evidence>
<feature type="compositionally biased region" description="Polar residues" evidence="1">
    <location>
        <begin position="163"/>
        <end position="173"/>
    </location>
</feature>
<feature type="region of interest" description="Disordered" evidence="1">
    <location>
        <begin position="649"/>
        <end position="698"/>
    </location>
</feature>
<feature type="region of interest" description="Disordered" evidence="1">
    <location>
        <begin position="475"/>
        <end position="510"/>
    </location>
</feature>
<dbReference type="InterPro" id="IPR001478">
    <property type="entry name" value="PDZ"/>
</dbReference>
<dbReference type="GO" id="GO:0005938">
    <property type="term" value="C:cell cortex"/>
    <property type="evidence" value="ECO:0007669"/>
    <property type="project" value="TreeGrafter"/>
</dbReference>
<proteinExistence type="predicted"/>
<feature type="region of interest" description="Disordered" evidence="1">
    <location>
        <begin position="549"/>
        <end position="571"/>
    </location>
</feature>
<protein>
    <recommendedName>
        <fullName evidence="2">PDZ domain-containing protein</fullName>
    </recommendedName>
</protein>
<feature type="domain" description="PDZ" evidence="2">
    <location>
        <begin position="1075"/>
        <end position="1160"/>
    </location>
</feature>
<feature type="compositionally biased region" description="Basic and acidic residues" evidence="1">
    <location>
        <begin position="134"/>
        <end position="162"/>
    </location>
</feature>
<dbReference type="GO" id="GO:0005634">
    <property type="term" value="C:nucleus"/>
    <property type="evidence" value="ECO:0007669"/>
    <property type="project" value="TreeGrafter"/>
</dbReference>
<dbReference type="PANTHER" id="PTHR14102">
    <property type="entry name" value="PAR-6-RELATED"/>
    <property type="match status" value="1"/>
</dbReference>